<comment type="caution">
    <text evidence="2">The sequence shown here is derived from an EMBL/GenBank/DDBJ whole genome shotgun (WGS) entry which is preliminary data.</text>
</comment>
<feature type="signal peptide" evidence="1">
    <location>
        <begin position="1"/>
        <end position="20"/>
    </location>
</feature>
<evidence type="ECO:0000256" key="1">
    <source>
        <dbReference type="SAM" id="SignalP"/>
    </source>
</evidence>
<gene>
    <name evidence="2" type="ORF">FB567DRAFT_258341</name>
</gene>
<sequence>MLLKISHFIFLSSFILQTQAKIGDFCKKGEASGTCQKTSNCASGVTLQDLCPNDPGDVRCCFPRYPCNIDTFPGVCQDKTASTCGGDHGYFKDLCPGGNNVQCCISKTTIDKFVDFLETTYKLAIQYKSGASGKKSANELVMEWLRHEKYDGLTSGWDTLIGGVDDGWINFAKGKKHPMFNQFADPHFCGQAFETDHLGASMNAVFRYPPLAYPYVNRGDFGGWGGDLSTLYAEWSRAGKPARSWVKDRIIGNTGTFKLLDAIEDTDAFNIGIILSNLPARAIHEIAKDYYKPKAGYRTRFSAFFKKRFTDREHAKTLAREMLTGPGHLSPSNEDSVIPLLRTAAIKKDGILTPLPSSLSVAELAPFIDGFVDALEELAKDKGKAC</sequence>
<organism evidence="2 3">
    <name type="scientific">Paraphoma chrysanthemicola</name>
    <dbReference type="NCBI Taxonomy" id="798071"/>
    <lineage>
        <taxon>Eukaryota</taxon>
        <taxon>Fungi</taxon>
        <taxon>Dikarya</taxon>
        <taxon>Ascomycota</taxon>
        <taxon>Pezizomycotina</taxon>
        <taxon>Dothideomycetes</taxon>
        <taxon>Pleosporomycetidae</taxon>
        <taxon>Pleosporales</taxon>
        <taxon>Pleosporineae</taxon>
        <taxon>Phaeosphaeriaceae</taxon>
        <taxon>Paraphoma</taxon>
    </lineage>
</organism>
<keyword evidence="3" id="KW-1185">Reference proteome</keyword>
<evidence type="ECO:0000313" key="2">
    <source>
        <dbReference type="EMBL" id="KAH7067194.1"/>
    </source>
</evidence>
<accession>A0A8K0QTB4</accession>
<evidence type="ECO:0000313" key="3">
    <source>
        <dbReference type="Proteomes" id="UP000813461"/>
    </source>
</evidence>
<feature type="chain" id="PRO_5035440790" evidence="1">
    <location>
        <begin position="21"/>
        <end position="386"/>
    </location>
</feature>
<dbReference type="Proteomes" id="UP000813461">
    <property type="component" value="Unassembled WGS sequence"/>
</dbReference>
<reference evidence="2" key="1">
    <citation type="journal article" date="2021" name="Nat. Commun.">
        <title>Genetic determinants of endophytism in the Arabidopsis root mycobiome.</title>
        <authorList>
            <person name="Mesny F."/>
            <person name="Miyauchi S."/>
            <person name="Thiergart T."/>
            <person name="Pickel B."/>
            <person name="Atanasova L."/>
            <person name="Karlsson M."/>
            <person name="Huettel B."/>
            <person name="Barry K.W."/>
            <person name="Haridas S."/>
            <person name="Chen C."/>
            <person name="Bauer D."/>
            <person name="Andreopoulos W."/>
            <person name="Pangilinan J."/>
            <person name="LaButti K."/>
            <person name="Riley R."/>
            <person name="Lipzen A."/>
            <person name="Clum A."/>
            <person name="Drula E."/>
            <person name="Henrissat B."/>
            <person name="Kohler A."/>
            <person name="Grigoriev I.V."/>
            <person name="Martin F.M."/>
            <person name="Hacquard S."/>
        </authorList>
    </citation>
    <scope>NUCLEOTIDE SEQUENCE</scope>
    <source>
        <strain evidence="2">MPI-SDFR-AT-0120</strain>
    </source>
</reference>
<protein>
    <submittedName>
        <fullName evidence="2">Uncharacterized protein</fullName>
    </submittedName>
</protein>
<keyword evidence="1" id="KW-0732">Signal</keyword>
<dbReference type="EMBL" id="JAGMVJ010000035">
    <property type="protein sequence ID" value="KAH7067194.1"/>
    <property type="molecule type" value="Genomic_DNA"/>
</dbReference>
<proteinExistence type="predicted"/>
<name>A0A8K0QTB4_9PLEO</name>
<dbReference type="OrthoDB" id="3738583at2759"/>
<dbReference type="AlphaFoldDB" id="A0A8K0QTB4"/>